<evidence type="ECO:0000256" key="8">
    <source>
        <dbReference type="SAM" id="Phobius"/>
    </source>
</evidence>
<dbReference type="RefSeq" id="WP_048937513.1">
    <property type="nucleotide sequence ID" value="NZ_CP020925.1"/>
</dbReference>
<dbReference type="EMBL" id="CP020925">
    <property type="protein sequence ID" value="ATP20539.1"/>
    <property type="molecule type" value="Genomic_DNA"/>
</dbReference>
<feature type="transmembrane region" description="Helical" evidence="8">
    <location>
        <begin position="289"/>
        <end position="310"/>
    </location>
</feature>
<organism evidence="10 11">
    <name type="scientific">Sphingobium yanoikuyae</name>
    <name type="common">Sphingomonas yanoikuyae</name>
    <dbReference type="NCBI Taxonomy" id="13690"/>
    <lineage>
        <taxon>Bacteria</taxon>
        <taxon>Pseudomonadati</taxon>
        <taxon>Pseudomonadota</taxon>
        <taxon>Alphaproteobacteria</taxon>
        <taxon>Sphingomonadales</taxon>
        <taxon>Sphingomonadaceae</taxon>
        <taxon>Sphingobium</taxon>
    </lineage>
</organism>
<keyword evidence="3" id="KW-0328">Glycosyltransferase</keyword>
<feature type="transmembrane region" description="Helical" evidence="8">
    <location>
        <begin position="350"/>
        <end position="366"/>
    </location>
</feature>
<dbReference type="GO" id="GO:0009103">
    <property type="term" value="P:lipopolysaccharide biosynthetic process"/>
    <property type="evidence" value="ECO:0007669"/>
    <property type="project" value="UniProtKB-ARBA"/>
</dbReference>
<feature type="transmembrane region" description="Helical" evidence="8">
    <location>
        <begin position="201"/>
        <end position="219"/>
    </location>
</feature>
<gene>
    <name evidence="10" type="ORF">BV87_20610</name>
</gene>
<evidence type="ECO:0000259" key="9">
    <source>
        <dbReference type="Pfam" id="PF13231"/>
    </source>
</evidence>
<keyword evidence="4" id="KW-0808">Transferase</keyword>
<keyword evidence="7 8" id="KW-0472">Membrane</keyword>
<accession>A0A0J9D2I4</accession>
<feature type="domain" description="Glycosyltransferase RgtA/B/C/D-like" evidence="9">
    <location>
        <begin position="80"/>
        <end position="242"/>
    </location>
</feature>
<keyword evidence="2" id="KW-1003">Cell membrane</keyword>
<dbReference type="AlphaFoldDB" id="A0A0J9D2I4"/>
<evidence type="ECO:0000256" key="5">
    <source>
        <dbReference type="ARBA" id="ARBA00022692"/>
    </source>
</evidence>
<dbReference type="Pfam" id="PF13231">
    <property type="entry name" value="PMT_2"/>
    <property type="match status" value="1"/>
</dbReference>
<dbReference type="InterPro" id="IPR038731">
    <property type="entry name" value="RgtA/B/C-like"/>
</dbReference>
<name>A0A0J9D2I4_SPHYA</name>
<proteinExistence type="predicted"/>
<evidence type="ECO:0000256" key="1">
    <source>
        <dbReference type="ARBA" id="ARBA00004651"/>
    </source>
</evidence>
<dbReference type="PANTHER" id="PTHR33908">
    <property type="entry name" value="MANNOSYLTRANSFERASE YKCB-RELATED"/>
    <property type="match status" value="1"/>
</dbReference>
<evidence type="ECO:0000256" key="7">
    <source>
        <dbReference type="ARBA" id="ARBA00023136"/>
    </source>
</evidence>
<keyword evidence="6 8" id="KW-1133">Transmembrane helix</keyword>
<dbReference type="Proteomes" id="UP000037029">
    <property type="component" value="Chromosome"/>
</dbReference>
<evidence type="ECO:0000256" key="3">
    <source>
        <dbReference type="ARBA" id="ARBA00022676"/>
    </source>
</evidence>
<evidence type="ECO:0000256" key="4">
    <source>
        <dbReference type="ARBA" id="ARBA00022679"/>
    </source>
</evidence>
<keyword evidence="5 8" id="KW-0812">Transmembrane</keyword>
<dbReference type="PANTHER" id="PTHR33908:SF11">
    <property type="entry name" value="MEMBRANE PROTEIN"/>
    <property type="match status" value="1"/>
</dbReference>
<feature type="transmembrane region" description="Helical" evidence="8">
    <location>
        <begin position="130"/>
        <end position="149"/>
    </location>
</feature>
<evidence type="ECO:0000256" key="6">
    <source>
        <dbReference type="ARBA" id="ARBA00022989"/>
    </source>
</evidence>
<feature type="transmembrane region" description="Helical" evidence="8">
    <location>
        <begin position="98"/>
        <end position="118"/>
    </location>
</feature>
<feature type="transmembrane region" description="Helical" evidence="8">
    <location>
        <begin position="29"/>
        <end position="47"/>
    </location>
</feature>
<evidence type="ECO:0000256" key="2">
    <source>
        <dbReference type="ARBA" id="ARBA00022475"/>
    </source>
</evidence>
<evidence type="ECO:0000313" key="11">
    <source>
        <dbReference type="Proteomes" id="UP000037029"/>
    </source>
</evidence>
<evidence type="ECO:0000313" key="10">
    <source>
        <dbReference type="EMBL" id="ATP20539.1"/>
    </source>
</evidence>
<feature type="transmembrane region" description="Helical" evidence="8">
    <location>
        <begin position="226"/>
        <end position="246"/>
    </location>
</feature>
<sequence>MHGDSRAALWRPSSGWVPKRWQALTPARFLIYAILAFVLIGLFGRVVTFPLGHDEQIHVSAGQLLFQAPLYQALGYNHLPGLPLLLHTLYALTGDSYLLLKGRLLIFLCWIATGLLLYRFALRQAGDRHVALAALLVLVAGVLMGPAGMLVTNNFLPVPFAILSFDLFLRGLDEGRIRAGLLFLSGLAMGFAAVLKVSYVFLGPPFALAALLLPRALPFGERVRRVFVPLIIGGLVGCSPALVVLISDPYGLFAHTVRYFSHGHLAYWEQATAAKAMSFPEKIMVAEGVWLAGSGLLALILAGVFAGTLVRRAGAAALAWWPIPLAAALAAFGALGAFVPTPAFPQYYEPPVPFFILLFILLYRRLDAEARHWMAAVLGSVGALALISVTPRLAAAVPGVAQPVRWTGTVTHEQGQQIRAVLDRAGARGRVATLSPIAVLEGGLPIYREFAAGPFLYRVAQYLPAADRPYFTTTTPHGLSAFLDADPPAAILVGEEGELDAAFASYARLRGYRLLPIGGDETRLFVRPDADGLALLERGVSHNGAPLSERTAD</sequence>
<dbReference type="GO" id="GO:0005886">
    <property type="term" value="C:plasma membrane"/>
    <property type="evidence" value="ECO:0007669"/>
    <property type="project" value="UniProtKB-SubCell"/>
</dbReference>
<dbReference type="GO" id="GO:0016763">
    <property type="term" value="F:pentosyltransferase activity"/>
    <property type="evidence" value="ECO:0007669"/>
    <property type="project" value="TreeGrafter"/>
</dbReference>
<protein>
    <recommendedName>
        <fullName evidence="9">Glycosyltransferase RgtA/B/C/D-like domain-containing protein</fullName>
    </recommendedName>
</protein>
<dbReference type="InterPro" id="IPR050297">
    <property type="entry name" value="LipidA_mod_glycosyltrf_83"/>
</dbReference>
<feature type="transmembrane region" description="Helical" evidence="8">
    <location>
        <begin position="317"/>
        <end position="338"/>
    </location>
</feature>
<feature type="transmembrane region" description="Helical" evidence="8">
    <location>
        <begin position="373"/>
        <end position="394"/>
    </location>
</feature>
<comment type="subcellular location">
    <subcellularLocation>
        <location evidence="1">Cell membrane</location>
        <topology evidence="1">Multi-pass membrane protein</topology>
    </subcellularLocation>
</comment>
<reference evidence="10 11" key="1">
    <citation type="submission" date="2017-04" db="EMBL/GenBank/DDBJ databases">
        <title>Characterization, genome and methylation analysis of a phthalic acid esters degrading strain Sphingobium yanoikuyae SHJ.</title>
        <authorList>
            <person name="Feng L."/>
        </authorList>
    </citation>
    <scope>NUCLEOTIDE SEQUENCE [LARGE SCALE GENOMIC DNA]</scope>
    <source>
        <strain evidence="10 11">SHJ</strain>
    </source>
</reference>